<evidence type="ECO:0000313" key="3">
    <source>
        <dbReference type="Proteomes" id="UP000765509"/>
    </source>
</evidence>
<sequence>MQRTIKRKRRNSMPLSKSQTRNAQTEDSYSYSMGNVIREQSDDDKDPREEFLVEYQEETKIEIQEIQFEAGMPQDTAKQNLLKHPQAAQKFLVTPTQGMEYILGTATKMTVCIENAQHPLIIESGAHCSIVARTYLDHHFSNWEKKSCQQSQRPSKINQGRGHPLGQLLKS</sequence>
<gene>
    <name evidence="2" type="ORF">O181_054615</name>
</gene>
<feature type="compositionally biased region" description="Polar residues" evidence="1">
    <location>
        <begin position="148"/>
        <end position="158"/>
    </location>
</feature>
<dbReference type="EMBL" id="AVOT02024297">
    <property type="protein sequence ID" value="MBW0514900.1"/>
    <property type="molecule type" value="Genomic_DNA"/>
</dbReference>
<proteinExistence type="predicted"/>
<evidence type="ECO:0000313" key="2">
    <source>
        <dbReference type="EMBL" id="MBW0514900.1"/>
    </source>
</evidence>
<name>A0A9Q3HUI7_9BASI</name>
<feature type="region of interest" description="Disordered" evidence="1">
    <location>
        <begin position="147"/>
        <end position="171"/>
    </location>
</feature>
<keyword evidence="3" id="KW-1185">Reference proteome</keyword>
<feature type="region of interest" description="Disordered" evidence="1">
    <location>
        <begin position="1"/>
        <end position="47"/>
    </location>
</feature>
<accession>A0A9Q3HUI7</accession>
<feature type="compositionally biased region" description="Basic residues" evidence="1">
    <location>
        <begin position="1"/>
        <end position="11"/>
    </location>
</feature>
<comment type="caution">
    <text evidence="2">The sequence shown here is derived from an EMBL/GenBank/DDBJ whole genome shotgun (WGS) entry which is preliminary data.</text>
</comment>
<evidence type="ECO:0000256" key="1">
    <source>
        <dbReference type="SAM" id="MobiDB-lite"/>
    </source>
</evidence>
<organism evidence="2 3">
    <name type="scientific">Austropuccinia psidii MF-1</name>
    <dbReference type="NCBI Taxonomy" id="1389203"/>
    <lineage>
        <taxon>Eukaryota</taxon>
        <taxon>Fungi</taxon>
        <taxon>Dikarya</taxon>
        <taxon>Basidiomycota</taxon>
        <taxon>Pucciniomycotina</taxon>
        <taxon>Pucciniomycetes</taxon>
        <taxon>Pucciniales</taxon>
        <taxon>Sphaerophragmiaceae</taxon>
        <taxon>Austropuccinia</taxon>
    </lineage>
</organism>
<dbReference type="AlphaFoldDB" id="A0A9Q3HUI7"/>
<protein>
    <submittedName>
        <fullName evidence="2">Uncharacterized protein</fullName>
    </submittedName>
</protein>
<dbReference type="Proteomes" id="UP000765509">
    <property type="component" value="Unassembled WGS sequence"/>
</dbReference>
<reference evidence="2" key="1">
    <citation type="submission" date="2021-03" db="EMBL/GenBank/DDBJ databases">
        <title>Draft genome sequence of rust myrtle Austropuccinia psidii MF-1, a brazilian biotype.</title>
        <authorList>
            <person name="Quecine M.C."/>
            <person name="Pachon D.M.R."/>
            <person name="Bonatelli M.L."/>
            <person name="Correr F.H."/>
            <person name="Franceschini L.M."/>
            <person name="Leite T.F."/>
            <person name="Margarido G.R.A."/>
            <person name="Almeida C.A."/>
            <person name="Ferrarezi J.A."/>
            <person name="Labate C.A."/>
        </authorList>
    </citation>
    <scope>NUCLEOTIDE SEQUENCE</scope>
    <source>
        <strain evidence="2">MF-1</strain>
    </source>
</reference>
<feature type="compositionally biased region" description="Polar residues" evidence="1">
    <location>
        <begin position="13"/>
        <end position="33"/>
    </location>
</feature>